<evidence type="ECO:0000313" key="1">
    <source>
        <dbReference type="EMBL" id="EEB20625.1"/>
    </source>
</evidence>
<protein>
    <submittedName>
        <fullName evidence="1">Uncharacterized protein</fullName>
    </submittedName>
</protein>
<organism evidence="1 2">
    <name type="scientific">Bifidobacterium catenulatum DSM 16992 = JCM 1194 = LMG 11043</name>
    <dbReference type="NCBI Taxonomy" id="566552"/>
    <lineage>
        <taxon>Bacteria</taxon>
        <taxon>Bacillati</taxon>
        <taxon>Actinomycetota</taxon>
        <taxon>Actinomycetes</taxon>
        <taxon>Bifidobacteriales</taxon>
        <taxon>Bifidobacteriaceae</taxon>
        <taxon>Bifidobacterium</taxon>
    </lineage>
</organism>
<reference evidence="1 2" key="1">
    <citation type="submission" date="2008-10" db="EMBL/GenBank/DDBJ databases">
        <title>Draft genome sequence of Bifidobacterium catenulatum (DSM 16992).</title>
        <authorList>
            <person name="Sudarsanam P."/>
            <person name="Ley R."/>
            <person name="Guruge J."/>
            <person name="Turnbaugh P.J."/>
            <person name="Mahowald M."/>
            <person name="Liep D."/>
            <person name="Gordon J."/>
        </authorList>
    </citation>
    <scope>NUCLEOTIDE SEQUENCE [LARGE SCALE GENOMIC DNA]</scope>
    <source>
        <strain evidence="1 2">DSM 16992</strain>
    </source>
</reference>
<evidence type="ECO:0000313" key="2">
    <source>
        <dbReference type="Proteomes" id="UP000003882"/>
    </source>
</evidence>
<accession>B6XXP9</accession>
<sequence length="43" mass="5332">MKMSTFFFRIFCISCHFCCRIQFLERKKSFIYNGFIDMNIFAF</sequence>
<dbReference type="AlphaFoldDB" id="B6XXP9"/>
<dbReference type="Proteomes" id="UP000003882">
    <property type="component" value="Unassembled WGS sequence"/>
</dbReference>
<gene>
    <name evidence="1" type="ORF">BIFCAT_02009</name>
</gene>
<dbReference type="EMBL" id="ABXY01000031">
    <property type="protein sequence ID" value="EEB20625.1"/>
    <property type="molecule type" value="Genomic_DNA"/>
</dbReference>
<reference evidence="1 2" key="2">
    <citation type="submission" date="2008-10" db="EMBL/GenBank/DDBJ databases">
        <authorList>
            <person name="Fulton L."/>
            <person name="Clifton S."/>
            <person name="Fulton B."/>
            <person name="Xu J."/>
            <person name="Minx P."/>
            <person name="Pepin K.H."/>
            <person name="Johnson M."/>
            <person name="Bhonagiri V."/>
            <person name="Nash W.E."/>
            <person name="Mardis E.R."/>
            <person name="Wilson R.K."/>
        </authorList>
    </citation>
    <scope>NUCLEOTIDE SEQUENCE [LARGE SCALE GENOMIC DNA]</scope>
    <source>
        <strain evidence="1 2">DSM 16992</strain>
    </source>
</reference>
<proteinExistence type="predicted"/>
<comment type="caution">
    <text evidence="1">The sequence shown here is derived from an EMBL/GenBank/DDBJ whole genome shotgun (WGS) entry which is preliminary data.</text>
</comment>
<name>B6XXP9_9BIFI</name>